<dbReference type="PANTHER" id="PTHR22761:SF5">
    <property type="entry name" value="CHARGED MULTIVESICULAR BODY PROTEIN 6"/>
    <property type="match status" value="1"/>
</dbReference>
<feature type="coiled-coil region" evidence="7">
    <location>
        <begin position="275"/>
        <end position="342"/>
    </location>
</feature>
<dbReference type="InterPro" id="IPR005024">
    <property type="entry name" value="Snf7_fam"/>
</dbReference>
<keyword evidence="5" id="KW-0653">Protein transport</keyword>
<dbReference type="Pfam" id="PF03357">
    <property type="entry name" value="Snf7"/>
    <property type="match status" value="1"/>
</dbReference>
<evidence type="ECO:0000256" key="6">
    <source>
        <dbReference type="ARBA" id="ARBA00023136"/>
    </source>
</evidence>
<evidence type="ECO:0000313" key="10">
    <source>
        <dbReference type="RefSeq" id="XP_017890871.1"/>
    </source>
</evidence>
<dbReference type="RefSeq" id="XP_017890871.1">
    <property type="nucleotide sequence ID" value="XM_018035382.2"/>
</dbReference>
<keyword evidence="4" id="KW-0967">Endosome</keyword>
<protein>
    <submittedName>
        <fullName evidence="10 11">Charged multivesicular body protein 7 isoform X1</fullName>
    </submittedName>
</protein>
<evidence type="ECO:0000256" key="4">
    <source>
        <dbReference type="ARBA" id="ARBA00022753"/>
    </source>
</evidence>
<accession>A0AAJ7SB04</accession>
<evidence type="ECO:0000313" key="9">
    <source>
        <dbReference type="Proteomes" id="UP000694925"/>
    </source>
</evidence>
<evidence type="ECO:0000256" key="3">
    <source>
        <dbReference type="ARBA" id="ARBA00022448"/>
    </source>
</evidence>
<dbReference type="RefSeq" id="XP_026674702.1">
    <property type="nucleotide sequence ID" value="XM_026818901.1"/>
</dbReference>
<keyword evidence="6" id="KW-0472">Membrane</keyword>
<dbReference type="GO" id="GO:0032511">
    <property type="term" value="P:late endosome to vacuole transport via multivesicular body sorting pathway"/>
    <property type="evidence" value="ECO:0007669"/>
    <property type="project" value="TreeGrafter"/>
</dbReference>
<keyword evidence="9" id="KW-1185">Reference proteome</keyword>
<evidence type="ECO:0000256" key="2">
    <source>
        <dbReference type="ARBA" id="ARBA00006190"/>
    </source>
</evidence>
<dbReference type="GO" id="GO:0005771">
    <property type="term" value="C:multivesicular body"/>
    <property type="evidence" value="ECO:0007669"/>
    <property type="project" value="TreeGrafter"/>
</dbReference>
<evidence type="ECO:0000256" key="7">
    <source>
        <dbReference type="SAM" id="Coils"/>
    </source>
</evidence>
<evidence type="ECO:0000256" key="5">
    <source>
        <dbReference type="ARBA" id="ARBA00022927"/>
    </source>
</evidence>
<dbReference type="GO" id="GO:0006900">
    <property type="term" value="P:vesicle budding from membrane"/>
    <property type="evidence" value="ECO:0007669"/>
    <property type="project" value="TreeGrafter"/>
</dbReference>
<dbReference type="Pfam" id="PF25880">
    <property type="entry name" value="WHD_CHMP7_1st"/>
    <property type="match status" value="1"/>
</dbReference>
<dbReference type="GeneID" id="108631451"/>
<keyword evidence="7" id="KW-0175">Coiled coil</keyword>
<dbReference type="AlphaFoldDB" id="A0AAJ7SB04"/>
<comment type="similarity">
    <text evidence="2">Belongs to the SNF7 family.</text>
</comment>
<name>A0AAJ7SB04_9HYME</name>
<keyword evidence="3" id="KW-0813">Transport</keyword>
<dbReference type="GO" id="GO:0000815">
    <property type="term" value="C:ESCRT III complex"/>
    <property type="evidence" value="ECO:0007669"/>
    <property type="project" value="TreeGrafter"/>
</dbReference>
<organism evidence="9 11">
    <name type="scientific">Ceratina calcarata</name>
    <dbReference type="NCBI Taxonomy" id="156304"/>
    <lineage>
        <taxon>Eukaryota</taxon>
        <taxon>Metazoa</taxon>
        <taxon>Ecdysozoa</taxon>
        <taxon>Arthropoda</taxon>
        <taxon>Hexapoda</taxon>
        <taxon>Insecta</taxon>
        <taxon>Pterygota</taxon>
        <taxon>Neoptera</taxon>
        <taxon>Endopterygota</taxon>
        <taxon>Hymenoptera</taxon>
        <taxon>Apocrita</taxon>
        <taxon>Aculeata</taxon>
        <taxon>Apoidea</taxon>
        <taxon>Anthophila</taxon>
        <taxon>Apidae</taxon>
        <taxon>Ceratina</taxon>
        <taxon>Zadontomerus</taxon>
    </lineage>
</organism>
<comment type="subcellular location">
    <subcellularLocation>
        <location evidence="1">Endosome membrane</location>
    </subcellularLocation>
</comment>
<evidence type="ECO:0000256" key="1">
    <source>
        <dbReference type="ARBA" id="ARBA00004608"/>
    </source>
</evidence>
<proteinExistence type="inferred from homology"/>
<feature type="region of interest" description="Disordered" evidence="8">
    <location>
        <begin position="455"/>
        <end position="478"/>
    </location>
</feature>
<reference evidence="10 11" key="1">
    <citation type="submission" date="2025-04" db="UniProtKB">
        <authorList>
            <consortium name="RefSeq"/>
        </authorList>
    </citation>
    <scope>IDENTIFICATION</scope>
    <source>
        <tissue evidence="10 11">Whole body</tissue>
    </source>
</reference>
<evidence type="ECO:0000313" key="11">
    <source>
        <dbReference type="RefSeq" id="XP_026674702.1"/>
    </source>
</evidence>
<dbReference type="KEGG" id="ccal:108631451"/>
<evidence type="ECO:0000256" key="8">
    <source>
        <dbReference type="SAM" id="MobiDB-lite"/>
    </source>
</evidence>
<sequence length="478" mass="54591">MCESNNQFITAIVAFIPTEISKNKTSAARERNRRMSTKMKDVDNNLPLPSDRMPNCWNEDERMSSLFAPFRSKSANPQDWTSKYKFWKNLIYDWLDHNKRTTFSLADLNDAFKRKGCTPLCLMTVVEELVRNNEITREIEFLKEPSESWTAWSIDIFVKKPISWSFSKVKSYIVSDELDKNARYVHLQIVKEISNALLPVLEERKESVLIPFSDIVKSCRSKISDNISENTVMLALLWLRREKRVIFKTSQDQSELLIKIAVHSSDSVTEIEEGLYKLIKQESELVKEIEQMEAEKVKVIDTAKACLSKGLRQVAKTHLRKKRELENVIEKQSRNLDNIRSLISTIQNSHTNTAVLSAYRTGSNVLKKLNESGLSELNVGDIMDDLAVALEEQKEVQSMLTEPLVDNELNIDLEEELAELMKLDENPLPSVPDTSLNSSIDELEMNLKNLQVKETVASNASSKSDKSVGSKKILAQAE</sequence>
<dbReference type="Proteomes" id="UP000694925">
    <property type="component" value="Unplaced"/>
</dbReference>
<dbReference type="GO" id="GO:0015031">
    <property type="term" value="P:protein transport"/>
    <property type="evidence" value="ECO:0007669"/>
    <property type="project" value="UniProtKB-KW"/>
</dbReference>
<dbReference type="Gene3D" id="6.10.140.1230">
    <property type="match status" value="1"/>
</dbReference>
<gene>
    <name evidence="10 11" type="primary">LOC108631451</name>
</gene>
<dbReference type="PANTHER" id="PTHR22761">
    <property type="entry name" value="CHARGED MULTIVESICULAR BODY PROTEIN"/>
    <property type="match status" value="1"/>
</dbReference>